<evidence type="ECO:0000256" key="2">
    <source>
        <dbReference type="ARBA" id="ARBA00008370"/>
    </source>
</evidence>
<keyword evidence="3" id="KW-0812">Transmembrane</keyword>
<keyword evidence="5" id="KW-1133">Transmembrane helix</keyword>
<keyword evidence="7" id="KW-0472">Membrane</keyword>
<comment type="subcellular location">
    <subcellularLocation>
        <location evidence="1">Mitochondrion inner membrane</location>
        <topology evidence="1">Single-pass membrane protein</topology>
    </subcellularLocation>
</comment>
<comment type="similarity">
    <text evidence="2">Belongs to the COX16 family.</text>
</comment>
<comment type="caution">
    <text evidence="9">The sequence shown here is derived from an EMBL/GenBank/DDBJ whole genome shotgun (WGS) entry which is preliminary data.</text>
</comment>
<keyword evidence="6" id="KW-0496">Mitochondrion</keyword>
<proteinExistence type="inferred from homology"/>
<evidence type="ECO:0000313" key="10">
    <source>
        <dbReference type="Proteomes" id="UP000623129"/>
    </source>
</evidence>
<dbReference type="InterPro" id="IPR020164">
    <property type="entry name" value="Cyt_c_Oxase_assmbl_COX16"/>
</dbReference>
<keyword evidence="4" id="KW-0999">Mitochondrion inner membrane</keyword>
<feature type="region of interest" description="Disordered" evidence="8">
    <location>
        <begin position="1"/>
        <end position="22"/>
    </location>
</feature>
<protein>
    <submittedName>
        <fullName evidence="9">Cytochrome c oxidase assembly protein COX16</fullName>
    </submittedName>
</protein>
<dbReference type="Proteomes" id="UP000623129">
    <property type="component" value="Unassembled WGS sequence"/>
</dbReference>
<evidence type="ECO:0000256" key="3">
    <source>
        <dbReference type="ARBA" id="ARBA00022692"/>
    </source>
</evidence>
<dbReference type="AlphaFoldDB" id="A0A833RBE8"/>
<evidence type="ECO:0000256" key="1">
    <source>
        <dbReference type="ARBA" id="ARBA00004434"/>
    </source>
</evidence>
<dbReference type="EMBL" id="SWLB01000009">
    <property type="protein sequence ID" value="KAF3334882.1"/>
    <property type="molecule type" value="Genomic_DNA"/>
</dbReference>
<gene>
    <name evidence="9" type="ORF">FCM35_KLT21486</name>
</gene>
<evidence type="ECO:0000256" key="5">
    <source>
        <dbReference type="ARBA" id="ARBA00022989"/>
    </source>
</evidence>
<dbReference type="GO" id="GO:0005743">
    <property type="term" value="C:mitochondrial inner membrane"/>
    <property type="evidence" value="ECO:0007669"/>
    <property type="project" value="UniProtKB-SubCell"/>
</dbReference>
<name>A0A833RBE8_9POAL</name>
<dbReference type="OrthoDB" id="5516033at2759"/>
<evidence type="ECO:0000256" key="7">
    <source>
        <dbReference type="ARBA" id="ARBA00023136"/>
    </source>
</evidence>
<feature type="compositionally biased region" description="Polar residues" evidence="8">
    <location>
        <begin position="1"/>
        <end position="21"/>
    </location>
</feature>
<keyword evidence="10" id="KW-1185">Reference proteome</keyword>
<organism evidence="9 10">
    <name type="scientific">Carex littledalei</name>
    <dbReference type="NCBI Taxonomy" id="544730"/>
    <lineage>
        <taxon>Eukaryota</taxon>
        <taxon>Viridiplantae</taxon>
        <taxon>Streptophyta</taxon>
        <taxon>Embryophyta</taxon>
        <taxon>Tracheophyta</taxon>
        <taxon>Spermatophyta</taxon>
        <taxon>Magnoliopsida</taxon>
        <taxon>Liliopsida</taxon>
        <taxon>Poales</taxon>
        <taxon>Cyperaceae</taxon>
        <taxon>Cyperoideae</taxon>
        <taxon>Cariceae</taxon>
        <taxon>Carex</taxon>
        <taxon>Carex subgen. Euthyceras</taxon>
    </lineage>
</organism>
<dbReference type="Pfam" id="PF14138">
    <property type="entry name" value="COX16"/>
    <property type="match status" value="1"/>
</dbReference>
<evidence type="ECO:0000313" key="9">
    <source>
        <dbReference type="EMBL" id="KAF3334882.1"/>
    </source>
</evidence>
<sequence>MSTSQRIDSAGSTAKLSQRASEFSRWGRKYPFVRKEVTKEKDDLEWEIIENTRSLSRIGPTDSYKPKKRSLEEELKALQEKVDINKYDYKRIPKLNETKSNA</sequence>
<evidence type="ECO:0000256" key="8">
    <source>
        <dbReference type="SAM" id="MobiDB-lite"/>
    </source>
</evidence>
<evidence type="ECO:0000256" key="4">
    <source>
        <dbReference type="ARBA" id="ARBA00022792"/>
    </source>
</evidence>
<reference evidence="9" key="1">
    <citation type="submission" date="2020-01" db="EMBL/GenBank/DDBJ databases">
        <title>Genome sequence of Kobresia littledalei, the first chromosome-level genome in the family Cyperaceae.</title>
        <authorList>
            <person name="Qu G."/>
        </authorList>
    </citation>
    <scope>NUCLEOTIDE SEQUENCE</scope>
    <source>
        <strain evidence="9">C.B.Clarke</strain>
        <tissue evidence="9">Leaf</tissue>
    </source>
</reference>
<evidence type="ECO:0000256" key="6">
    <source>
        <dbReference type="ARBA" id="ARBA00023128"/>
    </source>
</evidence>
<accession>A0A833RBE8</accession>